<dbReference type="Proteomes" id="UP001234297">
    <property type="component" value="Chromosome 3"/>
</dbReference>
<name>A0ACC2LPP1_PERAE</name>
<dbReference type="EMBL" id="CM056811">
    <property type="protein sequence ID" value="KAJ8635363.1"/>
    <property type="molecule type" value="Genomic_DNA"/>
</dbReference>
<reference evidence="1 2" key="1">
    <citation type="journal article" date="2022" name="Hortic Res">
        <title>A haplotype resolved chromosomal level avocado genome allows analysis of novel avocado genes.</title>
        <authorList>
            <person name="Nath O."/>
            <person name="Fletcher S.J."/>
            <person name="Hayward A."/>
            <person name="Shaw L.M."/>
            <person name="Masouleh A.K."/>
            <person name="Furtado A."/>
            <person name="Henry R.J."/>
            <person name="Mitter N."/>
        </authorList>
    </citation>
    <scope>NUCLEOTIDE SEQUENCE [LARGE SCALE GENOMIC DNA]</scope>
    <source>
        <strain evidence="2">cv. Hass</strain>
    </source>
</reference>
<keyword evidence="2" id="KW-1185">Reference proteome</keyword>
<comment type="caution">
    <text evidence="1">The sequence shown here is derived from an EMBL/GenBank/DDBJ whole genome shotgun (WGS) entry which is preliminary data.</text>
</comment>
<sequence>MLKGCRKGLLSQQKNFFSIKESPKSLNNRLWRTNAVVKSLKTPTNDLNESRFELLSLIQGLTPELQNWRSKFDTEVKVYCNTPLGLEKNQMINVVLQFRSALQESSRKLRRLLMVGIG</sequence>
<protein>
    <submittedName>
        <fullName evidence="1">Uncharacterized protein</fullName>
    </submittedName>
</protein>
<gene>
    <name evidence="1" type="ORF">MRB53_009630</name>
</gene>
<evidence type="ECO:0000313" key="2">
    <source>
        <dbReference type="Proteomes" id="UP001234297"/>
    </source>
</evidence>
<organism evidence="1 2">
    <name type="scientific">Persea americana</name>
    <name type="common">Avocado</name>
    <dbReference type="NCBI Taxonomy" id="3435"/>
    <lineage>
        <taxon>Eukaryota</taxon>
        <taxon>Viridiplantae</taxon>
        <taxon>Streptophyta</taxon>
        <taxon>Embryophyta</taxon>
        <taxon>Tracheophyta</taxon>
        <taxon>Spermatophyta</taxon>
        <taxon>Magnoliopsida</taxon>
        <taxon>Magnoliidae</taxon>
        <taxon>Laurales</taxon>
        <taxon>Lauraceae</taxon>
        <taxon>Persea</taxon>
    </lineage>
</organism>
<evidence type="ECO:0000313" key="1">
    <source>
        <dbReference type="EMBL" id="KAJ8635363.1"/>
    </source>
</evidence>
<accession>A0ACC2LPP1</accession>
<proteinExistence type="predicted"/>